<reference evidence="5 6" key="1">
    <citation type="submission" date="2018-11" db="EMBL/GenBank/DDBJ databases">
        <title>Haplotype-resolved cattle genomes.</title>
        <authorList>
            <person name="Low W.Y."/>
            <person name="Tearle R."/>
            <person name="Bickhart D.M."/>
            <person name="Rosen B.D."/>
            <person name="Koren S."/>
            <person name="Rhie A."/>
            <person name="Hiendleder S."/>
            <person name="Phillippy A.M."/>
            <person name="Smith T.P.L."/>
            <person name="Williams J.L."/>
        </authorList>
    </citation>
    <scope>NUCLEOTIDE SEQUENCE [LARGE SCALE GENOMIC DNA]</scope>
</reference>
<dbReference type="InterPro" id="IPR050384">
    <property type="entry name" value="Endophilin_SH3RF"/>
</dbReference>
<feature type="compositionally biased region" description="Low complexity" evidence="3">
    <location>
        <begin position="389"/>
        <end position="399"/>
    </location>
</feature>
<sequence>MEVLVLAGYRAQKEDELSLAPGDVIRQVCKTPARGWMRGELGGRCGLFPESLVQEIPETLRCSGEAAPRPRCARRRGERWGTWTRARARSLSTQVVPNLPRRARFWAGLRGHGATRDWFSSTMLRPGVGPGPTKGASASCPSPSSADWSVRLKLLHSRPTPGRSVKFLGPRRWCKANFNYTPEQADELQLQAGEIVEVIKEIEDGWWLGKKNGQLGAFPSNFVELLDSGPPSLGNPDIPSVILGPQRPPKLSSLTYDSPPDYLQTVSYPETYRVLFDYHPEAPDELALRRGDEVKVLRKVTEDKGWWEGESQGRRGLFPDNFVLPPPPIKKLVPRKVVSQESAPIKEPKKMVPKTVLPTAKKLVTAPTEPSKTKPSWTPSEDSQKRPSRNSSSNSSFQPGRKRSKMQASQQRPAASQDEKQSRLTKGPRVNKTPVLNKTSSPEKTPVLDRAPKPEKTPPPDKTPSPEKTLSPDKSPNPEKTPPSEKILTPEETLTPEKVPTLEETPTLEDKSPSPDRVLSVHEAQVPEVLLEEEAAGPKAAPGDEAPTLGKVLTPEPVGANTQSHDFSPEEDAPPNARSLEASEAQSQEEVHMPEEPLLGMVKQPLERRASSPLQSESNPKSGSAPALEKAHPQEEATTLLEEAPAKAEAAPKEEESPKEGVPSKEVTPAQKSAESQTPPTLRSSAPPNLTDRRSDGDDMLRIKDQVEALRKSLEQMGVQLEKKLTDIWEELKSEKEKRLLLEVQMKQRDRGSIHAQTQTH</sequence>
<accession>A0A4W2EWP7</accession>
<dbReference type="GO" id="GO:0016477">
    <property type="term" value="P:cell migration"/>
    <property type="evidence" value="ECO:0007669"/>
    <property type="project" value="TreeGrafter"/>
</dbReference>
<evidence type="ECO:0000256" key="1">
    <source>
        <dbReference type="ARBA" id="ARBA00022443"/>
    </source>
</evidence>
<dbReference type="Pfam" id="PF14604">
    <property type="entry name" value="SH3_9"/>
    <property type="match status" value="2"/>
</dbReference>
<feature type="domain" description="SH3" evidence="4">
    <location>
        <begin position="267"/>
        <end position="328"/>
    </location>
</feature>
<dbReference type="CDD" id="cd11874">
    <property type="entry name" value="SH3_CD2AP-like_2"/>
    <property type="match status" value="1"/>
</dbReference>
<feature type="compositionally biased region" description="Polar residues" evidence="3">
    <location>
        <begin position="612"/>
        <end position="622"/>
    </location>
</feature>
<protein>
    <recommendedName>
        <fullName evidence="4">SH3 domain-containing protein</fullName>
    </recommendedName>
</protein>
<dbReference type="Pfam" id="PF07653">
    <property type="entry name" value="SH3_2"/>
    <property type="match status" value="1"/>
</dbReference>
<dbReference type="OMA" id="KGPRVNK"/>
<dbReference type="PANTHER" id="PTHR14167">
    <property type="entry name" value="SH3 DOMAIN-CONTAINING"/>
    <property type="match status" value="1"/>
</dbReference>
<evidence type="ECO:0000313" key="5">
    <source>
        <dbReference type="Ensembl" id="ENSBIXP00000041466.1"/>
    </source>
</evidence>
<feature type="compositionally biased region" description="Polar residues" evidence="3">
    <location>
        <begin position="434"/>
        <end position="443"/>
    </location>
</feature>
<evidence type="ECO:0000256" key="3">
    <source>
        <dbReference type="SAM" id="MobiDB-lite"/>
    </source>
</evidence>
<feature type="domain" description="SH3" evidence="4">
    <location>
        <begin position="169"/>
        <end position="228"/>
    </location>
</feature>
<name>A0A4W2EWP7_BOBOX</name>
<dbReference type="CDD" id="cd12142">
    <property type="entry name" value="SH3_D21-like"/>
    <property type="match status" value="1"/>
</dbReference>
<dbReference type="SMART" id="SM00326">
    <property type="entry name" value="SH3"/>
    <property type="match status" value="3"/>
</dbReference>
<dbReference type="STRING" id="30522.A0A4W2EWP7"/>
<evidence type="ECO:0000313" key="6">
    <source>
        <dbReference type="Proteomes" id="UP000314981"/>
    </source>
</evidence>
<proteinExistence type="predicted"/>
<feature type="compositionally biased region" description="Basic and acidic residues" evidence="3">
    <location>
        <begin position="446"/>
        <end position="459"/>
    </location>
</feature>
<dbReference type="PRINTS" id="PR00452">
    <property type="entry name" value="SH3DOMAIN"/>
</dbReference>
<evidence type="ECO:0000259" key="4">
    <source>
        <dbReference type="PROSITE" id="PS50002"/>
    </source>
</evidence>
<organism evidence="5 6">
    <name type="scientific">Bos indicus x Bos taurus</name>
    <name type="common">Hybrid cattle</name>
    <dbReference type="NCBI Taxonomy" id="30522"/>
    <lineage>
        <taxon>Eukaryota</taxon>
        <taxon>Metazoa</taxon>
        <taxon>Chordata</taxon>
        <taxon>Craniata</taxon>
        <taxon>Vertebrata</taxon>
        <taxon>Euteleostomi</taxon>
        <taxon>Mammalia</taxon>
        <taxon>Eutheria</taxon>
        <taxon>Laurasiatheria</taxon>
        <taxon>Artiodactyla</taxon>
        <taxon>Ruminantia</taxon>
        <taxon>Pecora</taxon>
        <taxon>Bovidae</taxon>
        <taxon>Bovinae</taxon>
        <taxon>Bos</taxon>
    </lineage>
</organism>
<feature type="compositionally biased region" description="Polar residues" evidence="3">
    <location>
        <begin position="670"/>
        <end position="688"/>
    </location>
</feature>
<feature type="region of interest" description="Disordered" evidence="3">
    <location>
        <begin position="340"/>
        <end position="702"/>
    </location>
</feature>
<reference evidence="5" key="3">
    <citation type="submission" date="2025-09" db="UniProtKB">
        <authorList>
            <consortium name="Ensembl"/>
        </authorList>
    </citation>
    <scope>IDENTIFICATION</scope>
</reference>
<dbReference type="PROSITE" id="PS50002">
    <property type="entry name" value="SH3"/>
    <property type="match status" value="3"/>
</dbReference>
<feature type="domain" description="SH3" evidence="4">
    <location>
        <begin position="1"/>
        <end position="58"/>
    </location>
</feature>
<reference evidence="5" key="2">
    <citation type="submission" date="2025-08" db="UniProtKB">
        <authorList>
            <consortium name="Ensembl"/>
        </authorList>
    </citation>
    <scope>IDENTIFICATION</scope>
</reference>
<feature type="compositionally biased region" description="Polar residues" evidence="3">
    <location>
        <begin position="368"/>
        <end position="381"/>
    </location>
</feature>
<dbReference type="PRINTS" id="PR00499">
    <property type="entry name" value="P67PHOX"/>
</dbReference>
<dbReference type="InterPro" id="IPR035468">
    <property type="entry name" value="SH3D21_SH3"/>
</dbReference>
<dbReference type="InterPro" id="IPR001452">
    <property type="entry name" value="SH3_domain"/>
</dbReference>
<dbReference type="Ensembl" id="ENSBIXT00000038342.1">
    <property type="protein sequence ID" value="ENSBIXP00000041466.1"/>
    <property type="gene ID" value="ENSBIXG00000002032.1"/>
</dbReference>
<dbReference type="Gene3D" id="2.30.30.40">
    <property type="entry name" value="SH3 Domains"/>
    <property type="match status" value="3"/>
</dbReference>
<feature type="compositionally biased region" description="Basic and acidic residues" evidence="3">
    <location>
        <begin position="691"/>
        <end position="702"/>
    </location>
</feature>
<dbReference type="Proteomes" id="UP000314981">
    <property type="component" value="Chromosome 3"/>
</dbReference>
<feature type="compositionally biased region" description="Basic and acidic residues" evidence="3">
    <location>
        <begin position="644"/>
        <end position="663"/>
    </location>
</feature>
<dbReference type="SUPFAM" id="SSF50044">
    <property type="entry name" value="SH3-domain"/>
    <property type="match status" value="3"/>
</dbReference>
<keyword evidence="1 2" id="KW-0728">SH3 domain</keyword>
<dbReference type="PANTHER" id="PTHR14167:SF28">
    <property type="entry name" value="SH3 DOMAIN-CONTAINING PROTEIN 21"/>
    <property type="match status" value="1"/>
</dbReference>
<dbReference type="GO" id="GO:0007015">
    <property type="term" value="P:actin filament organization"/>
    <property type="evidence" value="ECO:0007669"/>
    <property type="project" value="TreeGrafter"/>
</dbReference>
<evidence type="ECO:0000256" key="2">
    <source>
        <dbReference type="PROSITE-ProRule" id="PRU00192"/>
    </source>
</evidence>
<dbReference type="InterPro" id="IPR036028">
    <property type="entry name" value="SH3-like_dom_sf"/>
</dbReference>
<dbReference type="AlphaFoldDB" id="A0A4W2EWP7"/>
<feature type="compositionally biased region" description="Low complexity" evidence="3">
    <location>
        <begin position="537"/>
        <end position="547"/>
    </location>
</feature>
<keyword evidence="6" id="KW-1185">Reference proteome</keyword>